<feature type="transmembrane region" description="Helical" evidence="2">
    <location>
        <begin position="496"/>
        <end position="514"/>
    </location>
</feature>
<feature type="signal peptide" evidence="3">
    <location>
        <begin position="1"/>
        <end position="21"/>
    </location>
</feature>
<dbReference type="Proteomes" id="UP000664882">
    <property type="component" value="Unassembled WGS sequence"/>
</dbReference>
<evidence type="ECO:0000256" key="1">
    <source>
        <dbReference type="SAM" id="MobiDB-lite"/>
    </source>
</evidence>
<feature type="transmembrane region" description="Helical" evidence="2">
    <location>
        <begin position="520"/>
        <end position="537"/>
    </location>
</feature>
<feature type="transmembrane region" description="Helical" evidence="2">
    <location>
        <begin position="469"/>
        <end position="489"/>
    </location>
</feature>
<keyword evidence="2" id="KW-1133">Transmembrane helix</keyword>
<accession>A0ABS3NJB0</accession>
<feature type="transmembrane region" description="Helical" evidence="2">
    <location>
        <begin position="544"/>
        <end position="563"/>
    </location>
</feature>
<sequence length="1355" mass="151246">MRSVILVLLMMLSLLTTSARAISPEQVPEPLQPWINWVLEGEEHRQCPFIYNQAEGYQCAWPTQLALDLTDNSGQFRQQWQLYNDSWVALPGNREHWPQQITVNGQPKAVSIKKGRPRIKLPKGQHLVTGQWQWPTLPKNLMLNPATGLLALTINNQPIKKVELDKNGRLWLGENNSNNTTSAPQGDALSLQVFRKISDSIPLQVTTLINLEVAGEQRELLLGPLLLDQQIPLQLDSPLPARLEANGQLRVQVRPGRWSINLVSRHPTNINQLRVPNANAPWPEQEVWVFDAKPQLRLVEVENVTAIDPKQTNLPQAWQQLPAYQIRQGESMGLREIRRGHQNAQPDKLNLRRQLWLDFDGRGYSIQDSITGRMNQGWRLATHPQLILGRVAMDGQDQFITQLEGTNQRGVEVRRGQLNVSADSRYQDEISSLPAVGWNIDLQSLHTQLHLPPGWSLLSASGMDSANTWLQSWTLLDLFLVLIAAVAAFRLWGWQWGLITLVTLSLIWHQAAGFGPPRWIWLHLLAAAALLKVLPAGRFKKVVIGYRNASLLVLLLIAIPFMVDQIRTAMYPQLAHTTPYRHAPEINEAAMDSISSNQVQQAAAELTQQVRTSQRLPSPKASSQPAPLTQIDPNTKVQTGPGMPKWQWNSINLTWNGPVQQDQQIKLVLLSPTVNMILNVLRVLLISLLVLRMTGIRLSRAKAALPKGSVGALILPATLLLPLLLASPTPAQAAIPNEQLLTELKTKLLAPPECLPQCAQIATLDITLDKQQLSAELEIHTQQAVAVPLPVNAQHWLPNKVFVNDNASSALLRQPNGALYVPLPAGIHTVRLTGSLNEQTSIRLPLLLRPHRVTLHAAQAHWTWQGVNDNGVPSAQLTLNKVPAVSSTPTPRKLEPGAPPKFASVERTLRLDLNWNVSTQVRRQSPLGQPMSLAIPLLANESVLTEGVNVKAGKAIIHFSANQQTASWQSRLEKSETLTLKAANTEHWNERWQLDASAIWHITTSELPVIYQQNASGYRLPEWRPWPGETVTLNISRPAGVAGQTLTIDSTKLSLTPGHRAMDANLALQIRSSQGGQHRLQLPNNIKLQSVVINHKNQPLRLQEDNSLIIPLTPGAQDIQISWRHNSGVEPLLTTPVINLNSPSVNNDIDLNLGEDRWVLFTAGPNMGPAVLFWSLLAIIVLLAVGLSRIRFTPLRFHHWLLLGIGLTQIPLWMAFIVVGWLLALGLRQGWQHQSAGKVFNLVQVGLVLLTLLALSVLFFAIQQGLLGLPNMQVSGNRSYGTVLRWYQDRSANSLPQAWVVSVPLLVYRLLMLSWALWLAFALLHWLRWGWECFSQQGLWRPLNIHIDFEGKGKP</sequence>
<evidence type="ECO:0000256" key="3">
    <source>
        <dbReference type="SAM" id="SignalP"/>
    </source>
</evidence>
<organism evidence="4 5">
    <name type="scientific">Oceanisphaera pacifica</name>
    <dbReference type="NCBI Taxonomy" id="2818389"/>
    <lineage>
        <taxon>Bacteria</taxon>
        <taxon>Pseudomonadati</taxon>
        <taxon>Pseudomonadota</taxon>
        <taxon>Gammaproteobacteria</taxon>
        <taxon>Aeromonadales</taxon>
        <taxon>Aeromonadaceae</taxon>
        <taxon>Oceanisphaera</taxon>
    </lineage>
</organism>
<dbReference type="EMBL" id="JAGDFX010000014">
    <property type="protein sequence ID" value="MBO1520306.1"/>
    <property type="molecule type" value="Genomic_DNA"/>
</dbReference>
<feature type="chain" id="PRO_5046306860" evidence="3">
    <location>
        <begin position="22"/>
        <end position="1355"/>
    </location>
</feature>
<keyword evidence="5" id="KW-1185">Reference proteome</keyword>
<keyword evidence="2" id="KW-0812">Transmembrane</keyword>
<reference evidence="4 5" key="1">
    <citation type="submission" date="2021-03" db="EMBL/GenBank/DDBJ databases">
        <title>Oceanisphaera sp. nov., isolated from the intestine.</title>
        <authorList>
            <person name="Zhao L.-H."/>
            <person name="Shi L.-F."/>
        </authorList>
    </citation>
    <scope>NUCLEOTIDE SEQUENCE [LARGE SCALE GENOMIC DNA]</scope>
    <source>
        <strain evidence="4 5">DM8</strain>
    </source>
</reference>
<feature type="transmembrane region" description="Helical" evidence="2">
    <location>
        <begin position="1171"/>
        <end position="1190"/>
    </location>
</feature>
<feature type="transmembrane region" description="Helical" evidence="2">
    <location>
        <begin position="1306"/>
        <end position="1327"/>
    </location>
</feature>
<evidence type="ECO:0000313" key="4">
    <source>
        <dbReference type="EMBL" id="MBO1520306.1"/>
    </source>
</evidence>
<feature type="transmembrane region" description="Helical" evidence="2">
    <location>
        <begin position="1239"/>
        <end position="1262"/>
    </location>
</feature>
<dbReference type="RefSeq" id="WP_208006183.1">
    <property type="nucleotide sequence ID" value="NZ_JAGDFX010000014.1"/>
</dbReference>
<feature type="transmembrane region" description="Helical" evidence="2">
    <location>
        <begin position="1210"/>
        <end position="1227"/>
    </location>
</feature>
<keyword evidence="2" id="KW-0472">Membrane</keyword>
<keyword evidence="3" id="KW-0732">Signal</keyword>
<evidence type="ECO:0000313" key="5">
    <source>
        <dbReference type="Proteomes" id="UP000664882"/>
    </source>
</evidence>
<evidence type="ECO:0000256" key="2">
    <source>
        <dbReference type="SAM" id="Phobius"/>
    </source>
</evidence>
<name>A0ABS3NJB0_9GAMM</name>
<feature type="transmembrane region" description="Helical" evidence="2">
    <location>
        <begin position="667"/>
        <end position="691"/>
    </location>
</feature>
<proteinExistence type="predicted"/>
<protein>
    <submittedName>
        <fullName evidence="4">Uncharacterized protein</fullName>
    </submittedName>
</protein>
<comment type="caution">
    <text evidence="4">The sequence shown here is derived from an EMBL/GenBank/DDBJ whole genome shotgun (WGS) entry which is preliminary data.</text>
</comment>
<feature type="region of interest" description="Disordered" evidence="1">
    <location>
        <begin position="610"/>
        <end position="634"/>
    </location>
</feature>
<gene>
    <name evidence="4" type="ORF">J3U76_11830</name>
</gene>